<organism evidence="2">
    <name type="scientific">mine drainage metagenome</name>
    <dbReference type="NCBI Taxonomy" id="410659"/>
    <lineage>
        <taxon>unclassified sequences</taxon>
        <taxon>metagenomes</taxon>
        <taxon>ecological metagenomes</taxon>
    </lineage>
</organism>
<dbReference type="InterPro" id="IPR050627">
    <property type="entry name" value="Nitroreductase/BluB"/>
</dbReference>
<dbReference type="Gene3D" id="3.40.109.10">
    <property type="entry name" value="NADH Oxidase"/>
    <property type="match status" value="1"/>
</dbReference>
<feature type="domain" description="Nitroreductase" evidence="1">
    <location>
        <begin position="14"/>
        <end position="171"/>
    </location>
</feature>
<reference evidence="2" key="1">
    <citation type="submission" date="2016-10" db="EMBL/GenBank/DDBJ databases">
        <title>Sequence of Gallionella enrichment culture.</title>
        <authorList>
            <person name="Poehlein A."/>
            <person name="Muehling M."/>
            <person name="Daniel R."/>
        </authorList>
    </citation>
    <scope>NUCLEOTIDE SEQUENCE</scope>
</reference>
<comment type="caution">
    <text evidence="2">The sequence shown here is derived from an EMBL/GenBank/DDBJ whole genome shotgun (WGS) entry which is preliminary data.</text>
</comment>
<protein>
    <submittedName>
        <fullName evidence="2">FMN reductase</fullName>
        <ecNumber evidence="2">1.5.1.39</ecNumber>
    </submittedName>
</protein>
<dbReference type="SUPFAM" id="SSF55469">
    <property type="entry name" value="FMN-dependent nitroreductase-like"/>
    <property type="match status" value="1"/>
</dbReference>
<gene>
    <name evidence="2" type="primary">nfrA2</name>
    <name evidence="2" type="ORF">GALL_294560</name>
</gene>
<dbReference type="PANTHER" id="PTHR23026">
    <property type="entry name" value="NADPH NITROREDUCTASE"/>
    <property type="match status" value="1"/>
</dbReference>
<evidence type="ECO:0000313" key="2">
    <source>
        <dbReference type="EMBL" id="OIQ88673.1"/>
    </source>
</evidence>
<proteinExistence type="predicted"/>
<name>A0A1J5QY79_9ZZZZ</name>
<accession>A0A1J5QY79</accession>
<evidence type="ECO:0000259" key="1">
    <source>
        <dbReference type="Pfam" id="PF00881"/>
    </source>
</evidence>
<dbReference type="EC" id="1.5.1.39" evidence="2"/>
<dbReference type="InterPro" id="IPR029479">
    <property type="entry name" value="Nitroreductase"/>
</dbReference>
<dbReference type="GO" id="GO:0008752">
    <property type="term" value="F:FMN reductase [NAD(P)H] activity"/>
    <property type="evidence" value="ECO:0007669"/>
    <property type="project" value="UniProtKB-EC"/>
</dbReference>
<dbReference type="EMBL" id="MLJW01000363">
    <property type="protein sequence ID" value="OIQ88673.1"/>
    <property type="molecule type" value="Genomic_DNA"/>
</dbReference>
<dbReference type="PANTHER" id="PTHR23026:SF123">
    <property type="entry name" value="NAD(P)H NITROREDUCTASE RV3131-RELATED"/>
    <property type="match status" value="1"/>
</dbReference>
<dbReference type="Pfam" id="PF00881">
    <property type="entry name" value="Nitroreductase"/>
    <property type="match status" value="1"/>
</dbReference>
<dbReference type="InterPro" id="IPR000415">
    <property type="entry name" value="Nitroreductase-like"/>
</dbReference>
<keyword evidence="2" id="KW-0560">Oxidoreductase</keyword>
<sequence>MPLSSVEMKVFEAILARRSVRSYTALEVAQADMSTLLEAAFRAPTTMHQEPWLFIVIQGRQVLQQISELTWPLIFEETGRSGGIPRPFASPDRNIFHGAGTLIVIGARSTGPLAAADCWLAAGSLMMAACALGLGTCVISASLSALNMPEVKAEFGIPSDFVAVAPIVVGHPAGASAAAAQKESAVLSVDHA</sequence>
<dbReference type="AlphaFoldDB" id="A0A1J5QY79"/>